<dbReference type="InterPro" id="IPR036322">
    <property type="entry name" value="WD40_repeat_dom_sf"/>
</dbReference>
<feature type="compositionally biased region" description="Polar residues" evidence="1">
    <location>
        <begin position="832"/>
        <end position="845"/>
    </location>
</feature>
<dbReference type="STRING" id="69293.ENSGACP00000012969"/>
<feature type="compositionally biased region" description="Low complexity" evidence="1">
    <location>
        <begin position="284"/>
        <end position="293"/>
    </location>
</feature>
<dbReference type="SUPFAM" id="SSF50978">
    <property type="entry name" value="WD40 repeat-like"/>
    <property type="match status" value="1"/>
</dbReference>
<feature type="compositionally biased region" description="Low complexity" evidence="1">
    <location>
        <begin position="336"/>
        <end position="350"/>
    </location>
</feature>
<dbReference type="GO" id="GO:0005829">
    <property type="term" value="C:cytosol"/>
    <property type="evidence" value="ECO:0007669"/>
    <property type="project" value="TreeGrafter"/>
</dbReference>
<reference evidence="3" key="3">
    <citation type="submission" date="2025-09" db="UniProtKB">
        <authorList>
            <consortium name="Ensembl"/>
        </authorList>
    </citation>
    <scope>IDENTIFICATION</scope>
</reference>
<feature type="region of interest" description="Disordered" evidence="1">
    <location>
        <begin position="621"/>
        <end position="647"/>
    </location>
</feature>
<dbReference type="GeneTree" id="ENSGT00940000157336"/>
<evidence type="ECO:0000313" key="4">
    <source>
        <dbReference type="Proteomes" id="UP000007635"/>
    </source>
</evidence>
<feature type="compositionally biased region" description="Basic residues" evidence="1">
    <location>
        <begin position="147"/>
        <end position="156"/>
    </location>
</feature>
<reference evidence="3 4" key="1">
    <citation type="journal article" date="2021" name="G3 (Bethesda)">
        <title>Improved contiguity of the threespine stickleback genome using long-read sequencing.</title>
        <authorList>
            <person name="Nath S."/>
            <person name="Shaw D.E."/>
            <person name="White M.A."/>
        </authorList>
    </citation>
    <scope>NUCLEOTIDE SEQUENCE [LARGE SCALE GENOMIC DNA]</scope>
    <source>
        <strain evidence="3 4">Lake Benthic</strain>
    </source>
</reference>
<dbReference type="PANTHER" id="PTHR14435">
    <property type="entry name" value="ZINC FINGER PROTEIN 106"/>
    <property type="match status" value="1"/>
</dbReference>
<organism evidence="3 4">
    <name type="scientific">Gasterosteus aculeatus aculeatus</name>
    <name type="common">three-spined stickleback</name>
    <dbReference type="NCBI Taxonomy" id="481459"/>
    <lineage>
        <taxon>Eukaryota</taxon>
        <taxon>Metazoa</taxon>
        <taxon>Chordata</taxon>
        <taxon>Craniata</taxon>
        <taxon>Vertebrata</taxon>
        <taxon>Euteleostomi</taxon>
        <taxon>Actinopterygii</taxon>
        <taxon>Neopterygii</taxon>
        <taxon>Teleostei</taxon>
        <taxon>Neoteleostei</taxon>
        <taxon>Acanthomorphata</taxon>
        <taxon>Eupercaria</taxon>
        <taxon>Perciformes</taxon>
        <taxon>Cottioidei</taxon>
        <taxon>Gasterosteales</taxon>
        <taxon>Gasterosteidae</taxon>
        <taxon>Gasterosteus</taxon>
    </lineage>
</organism>
<dbReference type="InterPro" id="IPR013087">
    <property type="entry name" value="Znf_C2H2_type"/>
</dbReference>
<sequence>MAVLEQKSGVSMINVSEMSKIKTSRNAAAKSPAKKILKGARVTFCELCRRTYYTPDAQGHVHSMLHHIELEAVLGKGLFHECLACKASPMDLNKYSEHITSDKHLAKLKSLMEAHVKPISLLKILGQERLLQIRQRNRTLRKEARKEGKKKKKKGKQTAARERPKPLIAKNTTKRGKQEKATPVKSSLLLPDTHKQGKNNAVCQNKENKVSSLQSSLCQRESTPQNQSRLVSLSEDPAGQTLHHSTVRDQSTQSAQQLVYSDFSIQIKSSPTERPCKRQKQREQQQTTKKLQQNMWPTITQDDYYNKQDDGEFTSDHLPYNGAIIFGQDQVQGPESSQSAQRASAQTASANGNANAAPIRDVDVSTMLRQIRRALGVRELCRADREARKQKAEAGVLVSAGDEKCKPTGASPQVGKSGQSGPVSNVTSSKQKRRYFEMAQGCQDSLDSKTPLSPCPPTSSEPNLNIRSKVRISRKFFKEDGAKPTTSKLNLSGAESNPSGMGTYEELKRRKQESGSGTPRFGIELANPLSDQESATQANDPTTSEGFHWETFSEGPSGEPLLSPPPRNTTHNERETQPDAPNRGPLEQRGAARGLPVKVEPTLEGVVGDLRANCSAIKRKPNVADDISHMQPSGKKKKSKSNNDQGPMDQLLAVSLREDELSHSLQDLDRSLVQARNSLQAAYTEVQRLLLMRQQFSVEVNNLRAQRIEILQGMQGGYSGAEKATTSSAGAAATAHPRHSPLLASVFPTSSRQQSSPTVPPSSISPLALPTIPVKQELFKGVLQLHATLPVLPFPPNLPSPRLPSPSLAATAPAATAVKRVKAECSEATGANAWQQTATSASGETPSADDDSVGETEGNLCREREEVEDEPTAQIAADDDEGSESEASVEMMEPGNLVVIDVDESGDSDSEDGPDSPAHQESPQRFVSVELNSSSTQTLQQSDVERKVQPTHEPVKDPSSTLDEDEEPSVGSFLSHTGPVHGLQIHNGRLYTCSGDNTARAYCLMTKECKAFFVGHTNKVNCLLVSSVPKTPSRLFTGASDKTIRCYSIKTTKCLDQLSLTDRVLCLHIAWNILYAGLADGSVASYDLKTMKHLDVFECHGPRGVSCLGTSQEGARRVLLVGSYDNSISVRDAKSGLLLRTLQGHTKTVLCMKVVNDLVFSGSSDTSVHAHNIHTGELVRIYKGHDHAVTSIVILGKVMVTACLDKLVRVYELQSHDRLQVYGGHTDMVMCMAVYKSVVYTGCYDGTVQAVKLNLMKNYRCWWQNCALIFGNPEHLLQHLVSDHSNLNLPAAKCRWKRCHTFFSTPQSVQQLPEHMRNHVDNDSKVQP</sequence>
<dbReference type="PROSITE" id="PS00028">
    <property type="entry name" value="ZINC_FINGER_C2H2_1"/>
    <property type="match status" value="1"/>
</dbReference>
<feature type="region of interest" description="Disordered" evidence="1">
    <location>
        <begin position="747"/>
        <end position="766"/>
    </location>
</feature>
<dbReference type="SMART" id="SM00320">
    <property type="entry name" value="WD40"/>
    <property type="match status" value="7"/>
</dbReference>
<feature type="region of interest" description="Disordered" evidence="1">
    <location>
        <begin position="829"/>
        <end position="973"/>
    </location>
</feature>
<dbReference type="CDD" id="cd00200">
    <property type="entry name" value="WD40"/>
    <property type="match status" value="1"/>
</dbReference>
<feature type="compositionally biased region" description="Basic and acidic residues" evidence="1">
    <location>
        <begin position="943"/>
        <end position="956"/>
    </location>
</feature>
<dbReference type="GO" id="GO:0016020">
    <property type="term" value="C:membrane"/>
    <property type="evidence" value="ECO:0007669"/>
    <property type="project" value="TreeGrafter"/>
</dbReference>
<feature type="region of interest" description="Disordered" evidence="1">
    <location>
        <begin position="136"/>
        <end position="204"/>
    </location>
</feature>
<feature type="compositionally biased region" description="Low complexity" evidence="1">
    <location>
        <begin position="933"/>
        <end position="942"/>
    </location>
</feature>
<dbReference type="AlphaFoldDB" id="G3P5U6"/>
<keyword evidence="4" id="KW-1185">Reference proteome</keyword>
<dbReference type="InterPro" id="IPR015943">
    <property type="entry name" value="WD40/YVTN_repeat-like_dom_sf"/>
</dbReference>
<feature type="region of interest" description="Disordered" evidence="1">
    <location>
        <begin position="402"/>
        <end position="429"/>
    </location>
</feature>
<proteinExistence type="predicted"/>
<dbReference type="GO" id="GO:0017124">
    <property type="term" value="F:SH3 domain binding"/>
    <property type="evidence" value="ECO:0007669"/>
    <property type="project" value="TreeGrafter"/>
</dbReference>
<feature type="compositionally biased region" description="Low complexity" evidence="1">
    <location>
        <begin position="748"/>
        <end position="766"/>
    </location>
</feature>
<dbReference type="eggNOG" id="KOG1721">
    <property type="taxonomic scope" value="Eukaryota"/>
</dbReference>
<dbReference type="Ensembl" id="ENSGACT00000012993.2">
    <property type="protein sequence ID" value="ENSGACP00000012969.2"/>
    <property type="gene ID" value="ENSGACG00000009824.2"/>
</dbReference>
<feature type="compositionally biased region" description="Acidic residues" evidence="1">
    <location>
        <begin position="866"/>
        <end position="884"/>
    </location>
</feature>
<evidence type="ECO:0000313" key="3">
    <source>
        <dbReference type="Ensembl" id="ENSGACP00000012969.2"/>
    </source>
</evidence>
<protein>
    <recommendedName>
        <fullName evidence="2">C2H2-type domain-containing protein</fullName>
    </recommendedName>
</protein>
<feature type="region of interest" description="Disordered" evidence="1">
    <location>
        <begin position="442"/>
        <end position="597"/>
    </location>
</feature>
<feature type="compositionally biased region" description="Acidic residues" evidence="1">
    <location>
        <begin position="901"/>
        <end position="914"/>
    </location>
</feature>
<dbReference type="InParanoid" id="G3P5U6"/>
<dbReference type="OMA" id="WWQNCAL"/>
<feature type="region of interest" description="Disordered" evidence="1">
    <location>
        <begin position="331"/>
        <end position="354"/>
    </location>
</feature>
<feature type="compositionally biased region" description="Polar residues" evidence="1">
    <location>
        <begin position="410"/>
        <end position="429"/>
    </location>
</feature>
<dbReference type="InterPro" id="IPR001680">
    <property type="entry name" value="WD40_rpt"/>
</dbReference>
<evidence type="ECO:0000256" key="1">
    <source>
        <dbReference type="SAM" id="MobiDB-lite"/>
    </source>
</evidence>
<feature type="compositionally biased region" description="Polar residues" evidence="1">
    <location>
        <begin position="484"/>
        <end position="500"/>
    </location>
</feature>
<dbReference type="FunFam" id="2.130.10.10:FF:000114">
    <property type="entry name" value="zinc finger protein 106 isoform X1"/>
    <property type="match status" value="1"/>
</dbReference>
<feature type="compositionally biased region" description="Polar residues" evidence="1">
    <location>
        <begin position="442"/>
        <end position="451"/>
    </location>
</feature>
<dbReference type="Bgee" id="ENSGACG00000009824">
    <property type="expression patterns" value="Expressed in head kidney and 12 other cell types or tissues"/>
</dbReference>
<dbReference type="Proteomes" id="UP000007635">
    <property type="component" value="Chromosome XVIII"/>
</dbReference>
<evidence type="ECO:0000259" key="2">
    <source>
        <dbReference type="PROSITE" id="PS00028"/>
    </source>
</evidence>
<feature type="domain" description="C2H2-type" evidence="2">
    <location>
        <begin position="1261"/>
        <end position="1284"/>
    </location>
</feature>
<dbReference type="Gene3D" id="2.130.10.10">
    <property type="entry name" value="YVTN repeat-like/Quinoprotein amine dehydrogenase"/>
    <property type="match status" value="2"/>
</dbReference>
<dbReference type="SMART" id="SM00355">
    <property type="entry name" value="ZnF_C2H2"/>
    <property type="match status" value="4"/>
</dbReference>
<dbReference type="Gene3D" id="3.30.160.60">
    <property type="entry name" value="Classic Zinc Finger"/>
    <property type="match status" value="1"/>
</dbReference>
<dbReference type="InterPro" id="IPR042622">
    <property type="entry name" value="Znf106"/>
</dbReference>
<feature type="region of interest" description="Disordered" evidence="1">
    <location>
        <begin position="266"/>
        <end position="295"/>
    </location>
</feature>
<dbReference type="GO" id="GO:0008286">
    <property type="term" value="P:insulin receptor signaling pathway"/>
    <property type="evidence" value="ECO:0007669"/>
    <property type="project" value="TreeGrafter"/>
</dbReference>
<name>G3P5U6_GASAC</name>
<dbReference type="Pfam" id="PF00400">
    <property type="entry name" value="WD40"/>
    <property type="match status" value="3"/>
</dbReference>
<accession>G3P5U6</accession>
<dbReference type="GO" id="GO:0003723">
    <property type="term" value="F:RNA binding"/>
    <property type="evidence" value="ECO:0007669"/>
    <property type="project" value="InterPro"/>
</dbReference>
<dbReference type="PANTHER" id="PTHR14435:SF2">
    <property type="entry name" value="ZINC FINGER PROTEIN 106"/>
    <property type="match status" value="1"/>
</dbReference>
<feature type="compositionally biased region" description="Polar residues" evidence="1">
    <location>
        <begin position="529"/>
        <end position="545"/>
    </location>
</feature>
<reference evidence="3" key="2">
    <citation type="submission" date="2025-08" db="UniProtKB">
        <authorList>
            <consortium name="Ensembl"/>
        </authorList>
    </citation>
    <scope>IDENTIFICATION</scope>
</reference>